<evidence type="ECO:0000313" key="3">
    <source>
        <dbReference type="Proteomes" id="UP000007305"/>
    </source>
</evidence>
<reference evidence="2" key="3">
    <citation type="submission" date="2021-05" db="UniProtKB">
        <authorList>
            <consortium name="EnsemblPlants"/>
        </authorList>
    </citation>
    <scope>IDENTIFICATION</scope>
    <source>
        <strain evidence="2">cv. B73</strain>
    </source>
</reference>
<dbReference type="Gramene" id="Zm00001eb095830_T001">
    <property type="protein sequence ID" value="Zm00001eb095830_P001"/>
    <property type="gene ID" value="Zm00001eb095830"/>
</dbReference>
<dbReference type="EnsemblPlants" id="Zm00001eb095830_T001">
    <property type="protein sequence ID" value="Zm00001eb095830_P001"/>
    <property type="gene ID" value="Zm00001eb095830"/>
</dbReference>
<protein>
    <submittedName>
        <fullName evidence="2">Uncharacterized protein</fullName>
    </submittedName>
</protein>
<feature type="region of interest" description="Disordered" evidence="1">
    <location>
        <begin position="1"/>
        <end position="47"/>
    </location>
</feature>
<accession>A0A804MLQ7</accession>
<evidence type="ECO:0000256" key="1">
    <source>
        <dbReference type="SAM" id="MobiDB-lite"/>
    </source>
</evidence>
<organism evidence="2 3">
    <name type="scientific">Zea mays</name>
    <name type="common">Maize</name>
    <dbReference type="NCBI Taxonomy" id="4577"/>
    <lineage>
        <taxon>Eukaryota</taxon>
        <taxon>Viridiplantae</taxon>
        <taxon>Streptophyta</taxon>
        <taxon>Embryophyta</taxon>
        <taxon>Tracheophyta</taxon>
        <taxon>Spermatophyta</taxon>
        <taxon>Magnoliopsida</taxon>
        <taxon>Liliopsida</taxon>
        <taxon>Poales</taxon>
        <taxon>Poaceae</taxon>
        <taxon>PACMAD clade</taxon>
        <taxon>Panicoideae</taxon>
        <taxon>Andropogonodae</taxon>
        <taxon>Andropogoneae</taxon>
        <taxon>Tripsacinae</taxon>
        <taxon>Zea</taxon>
    </lineage>
</organism>
<dbReference type="AlphaFoldDB" id="A0A804MLQ7"/>
<evidence type="ECO:0000313" key="2">
    <source>
        <dbReference type="EnsemblPlants" id="Zm00001eb095830_P001"/>
    </source>
</evidence>
<reference evidence="3" key="1">
    <citation type="submission" date="2015-12" db="EMBL/GenBank/DDBJ databases">
        <title>Update maize B73 reference genome by single molecule sequencing technologies.</title>
        <authorList>
            <consortium name="Maize Genome Sequencing Project"/>
            <person name="Ware D."/>
        </authorList>
    </citation>
    <scope>NUCLEOTIDE SEQUENCE [LARGE SCALE GENOMIC DNA]</scope>
    <source>
        <strain evidence="3">cv. B73</strain>
    </source>
</reference>
<dbReference type="Proteomes" id="UP000007305">
    <property type="component" value="Chromosome 2"/>
</dbReference>
<proteinExistence type="predicted"/>
<reference evidence="2" key="2">
    <citation type="submission" date="2019-07" db="EMBL/GenBank/DDBJ databases">
        <authorList>
            <person name="Seetharam A."/>
            <person name="Woodhouse M."/>
            <person name="Cannon E."/>
        </authorList>
    </citation>
    <scope>NUCLEOTIDE SEQUENCE [LARGE SCALE GENOMIC DNA]</scope>
    <source>
        <strain evidence="2">cv. B73</strain>
    </source>
</reference>
<name>A0A804MLQ7_MAIZE</name>
<dbReference type="InParanoid" id="A0A804MLQ7"/>
<keyword evidence="3" id="KW-1185">Reference proteome</keyword>
<dbReference type="FunCoup" id="A0A804MLQ7">
    <property type="interactions" value="473"/>
</dbReference>
<sequence>VRVVGPEAEWRRDGAELKQPVLEEVPRHGHGPPPARQQPEHDVAPAAVGAHVSLDDAEAEEEDGPAQVAAQSCLVGAAHGDDGGLAGGVGVPDLHHVVAVAGYPHQLRWRCQSQKQQQAVADSRNPRPCRRCALQAAALDWEDGILLLFLLGCRGRGDRQRRLRWRCTESLWMDSLV</sequence>